<geneLocation type="plasmid" evidence="1">
    <name>pEA29</name>
</geneLocation>
<sequence>MALIRGVLDHTKMYAGKPLTRHFFDLVFFRDSFVCRLVLVVIVINFKSTQGYGFRYERNAESIK</sequence>
<protein>
    <submittedName>
        <fullName evidence="1">Uncharacterized protein</fullName>
    </submittedName>
</protein>
<name>A0A0P0ZHS8_ERWAM</name>
<gene>
    <name evidence="1" type="ORF">EAMY692_p20007</name>
</gene>
<dbReference type="AlphaFoldDB" id="A0A0P0ZHS8"/>
<reference evidence="1" key="1">
    <citation type="submission" date="2013-11" db="EMBL/GenBank/DDBJ databases">
        <title>The novel cryptic plasmid pEA68 of Erwinia amylovora strain 692 and definition of a novel family of plasmids.</title>
        <authorList>
            <person name="Ismail E."/>
            <person name="Blom J."/>
            <person name="Bultreys A."/>
            <person name="Ivanovic M."/>
            <person name="Obradovic A."/>
            <person name="Van Doorn J."/>
            <person name="Bergsma-Vlami M."/>
            <person name="Maes M."/>
            <person name="Willems A."/>
            <person name="Stockwell V."/>
            <person name="Smits T.H.M."/>
            <person name="Pulawska J."/>
        </authorList>
    </citation>
    <scope>NUCLEOTIDE SEQUENCE [LARGE SCALE GENOMIC DNA]</scope>
    <source>
        <strain evidence="1">692</strain>
        <plasmid evidence="1">pEA29</plasmid>
    </source>
</reference>
<organism evidence="1">
    <name type="scientific">Erwinia amylovora</name>
    <name type="common">Fire blight bacteria</name>
    <dbReference type="NCBI Taxonomy" id="552"/>
    <lineage>
        <taxon>Bacteria</taxon>
        <taxon>Pseudomonadati</taxon>
        <taxon>Pseudomonadota</taxon>
        <taxon>Gammaproteobacteria</taxon>
        <taxon>Enterobacterales</taxon>
        <taxon>Erwiniaceae</taxon>
        <taxon>Erwinia</taxon>
    </lineage>
</organism>
<dbReference type="EMBL" id="HG813239">
    <property type="protein sequence ID" value="CDM08133.1"/>
    <property type="molecule type" value="Genomic_DNA"/>
</dbReference>
<accession>A0A0P0ZHS8</accession>
<proteinExistence type="predicted"/>
<keyword evidence="1" id="KW-0614">Plasmid</keyword>
<evidence type="ECO:0000313" key="1">
    <source>
        <dbReference type="EMBL" id="CDM08133.1"/>
    </source>
</evidence>